<dbReference type="PANTHER" id="PTHR42789:SF1">
    <property type="entry name" value="D-ISOMER SPECIFIC 2-HYDROXYACID DEHYDROGENASE FAMILY PROTEIN (AFU_ORTHOLOGUE AFUA_6G10090)"/>
    <property type="match status" value="1"/>
</dbReference>
<dbReference type="EMBL" id="LGPB01000086">
    <property type="protein sequence ID" value="KRG12810.1"/>
    <property type="molecule type" value="Genomic_DNA"/>
</dbReference>
<organism evidence="5 6">
    <name type="scientific">Lederbergia galactosidilytica</name>
    <dbReference type="NCBI Taxonomy" id="217031"/>
    <lineage>
        <taxon>Bacteria</taxon>
        <taxon>Bacillati</taxon>
        <taxon>Bacillota</taxon>
        <taxon>Bacilli</taxon>
        <taxon>Bacillales</taxon>
        <taxon>Bacillaceae</taxon>
        <taxon>Lederbergia</taxon>
    </lineage>
</organism>
<keyword evidence="2" id="KW-0560">Oxidoreductase</keyword>
<feature type="domain" description="D-isomer specific 2-hydroxyacid dehydrogenase NAD-binding" evidence="4">
    <location>
        <begin position="116"/>
        <end position="289"/>
    </location>
</feature>
<dbReference type="Pfam" id="PF02826">
    <property type="entry name" value="2-Hacid_dh_C"/>
    <property type="match status" value="1"/>
</dbReference>
<dbReference type="Proteomes" id="UP000053881">
    <property type="component" value="Unassembled WGS sequence"/>
</dbReference>
<dbReference type="InterPro" id="IPR036291">
    <property type="entry name" value="NAD(P)-bd_dom_sf"/>
</dbReference>
<dbReference type="InterPro" id="IPR006140">
    <property type="entry name" value="D-isomer_DH_NAD-bd"/>
</dbReference>
<protein>
    <submittedName>
        <fullName evidence="5">Glycerate dehydrogenase</fullName>
    </submittedName>
</protein>
<sequence length="329" mass="37205">MLQGLFILDDVELIYGSTYEEIKKYVHISGPPQTRKTIRENLSLLEHVDIIFSGWGGPLLDEEFLNAAPNLKAIFYGAGSIKYMITDEFWKRDIKMTSAYAANGVPVVEYALSQILFSLKRGWHYVLQTKKEKNLITKTDVPGAYGSTVGIVSLGMIGKSLCEKLQAFDVKLIAYDPYVSDEDARKLNVELCSLQEVFQRSDVVSMHTPWLKETEGLITGEHFTSMKENATLTFINTSRGAIVREDEMIDVLKRRPDLYAILDVTYPEPPVADSPLYELENVILTPHIGGSMANECQRMGAYMLAELKRFLDGKELKWLVTEERSKIMA</sequence>
<comment type="similarity">
    <text evidence="1">Belongs to the D-isomer specific 2-hydroxyacid dehydrogenase family.</text>
</comment>
<dbReference type="AlphaFoldDB" id="A0A0Q9Y4X0"/>
<dbReference type="GO" id="GO:0016491">
    <property type="term" value="F:oxidoreductase activity"/>
    <property type="evidence" value="ECO:0007669"/>
    <property type="project" value="UniProtKB-KW"/>
</dbReference>
<name>A0A0Q9Y4X0_9BACI</name>
<dbReference type="InterPro" id="IPR050857">
    <property type="entry name" value="D-2-hydroxyacid_DH"/>
</dbReference>
<dbReference type="PANTHER" id="PTHR42789">
    <property type="entry name" value="D-ISOMER SPECIFIC 2-HYDROXYACID DEHYDROGENASE FAMILY PROTEIN (AFU_ORTHOLOGUE AFUA_6G10090)"/>
    <property type="match status" value="1"/>
</dbReference>
<gene>
    <name evidence="5" type="ORF">ACA29_10305</name>
</gene>
<dbReference type="GO" id="GO:0051287">
    <property type="term" value="F:NAD binding"/>
    <property type="evidence" value="ECO:0007669"/>
    <property type="project" value="InterPro"/>
</dbReference>
<dbReference type="PATRIC" id="fig|217031.4.peg.3417"/>
<evidence type="ECO:0000259" key="4">
    <source>
        <dbReference type="Pfam" id="PF02826"/>
    </source>
</evidence>
<evidence type="ECO:0000256" key="1">
    <source>
        <dbReference type="ARBA" id="ARBA00005854"/>
    </source>
</evidence>
<evidence type="ECO:0000313" key="5">
    <source>
        <dbReference type="EMBL" id="KRG12810.1"/>
    </source>
</evidence>
<dbReference type="CDD" id="cd12167">
    <property type="entry name" value="2-Hacid_dh_8"/>
    <property type="match status" value="1"/>
</dbReference>
<dbReference type="SUPFAM" id="SSF51735">
    <property type="entry name" value="NAD(P)-binding Rossmann-fold domains"/>
    <property type="match status" value="1"/>
</dbReference>
<dbReference type="SUPFAM" id="SSF52283">
    <property type="entry name" value="Formate/glycerate dehydrogenase catalytic domain-like"/>
    <property type="match status" value="1"/>
</dbReference>
<accession>A0A0Q9Y4X0</accession>
<evidence type="ECO:0000256" key="2">
    <source>
        <dbReference type="ARBA" id="ARBA00023002"/>
    </source>
</evidence>
<keyword evidence="3" id="KW-0520">NAD</keyword>
<reference evidence="5 6" key="1">
    <citation type="submission" date="2015-06" db="EMBL/GenBank/DDBJ databases">
        <title>Genome sequencing project of Bacillus galactosidilyticus PL133.</title>
        <authorList>
            <person name="Gaiero J."/>
            <person name="Nicol R."/>
            <person name="Habash M."/>
        </authorList>
    </citation>
    <scope>NUCLEOTIDE SEQUENCE [LARGE SCALE GENOMIC DNA]</scope>
    <source>
        <strain evidence="5 6">PL133</strain>
    </source>
</reference>
<dbReference type="Gene3D" id="3.40.50.720">
    <property type="entry name" value="NAD(P)-binding Rossmann-like Domain"/>
    <property type="match status" value="2"/>
</dbReference>
<proteinExistence type="inferred from homology"/>
<evidence type="ECO:0000313" key="6">
    <source>
        <dbReference type="Proteomes" id="UP000053881"/>
    </source>
</evidence>
<evidence type="ECO:0000256" key="3">
    <source>
        <dbReference type="ARBA" id="ARBA00023027"/>
    </source>
</evidence>
<comment type="caution">
    <text evidence="5">The sequence shown here is derived from an EMBL/GenBank/DDBJ whole genome shotgun (WGS) entry which is preliminary data.</text>
</comment>